<evidence type="ECO:0000256" key="1">
    <source>
        <dbReference type="SAM" id="Coils"/>
    </source>
</evidence>
<feature type="region of interest" description="Disordered" evidence="2">
    <location>
        <begin position="1208"/>
        <end position="1234"/>
    </location>
</feature>
<gene>
    <name evidence="3" type="ORF">GWI33_008742</name>
</gene>
<organism evidence="3 4">
    <name type="scientific">Rhynchophorus ferrugineus</name>
    <name type="common">Red palm weevil</name>
    <name type="synonym">Curculio ferrugineus</name>
    <dbReference type="NCBI Taxonomy" id="354439"/>
    <lineage>
        <taxon>Eukaryota</taxon>
        <taxon>Metazoa</taxon>
        <taxon>Ecdysozoa</taxon>
        <taxon>Arthropoda</taxon>
        <taxon>Hexapoda</taxon>
        <taxon>Insecta</taxon>
        <taxon>Pterygota</taxon>
        <taxon>Neoptera</taxon>
        <taxon>Endopterygota</taxon>
        <taxon>Coleoptera</taxon>
        <taxon>Polyphaga</taxon>
        <taxon>Cucujiformia</taxon>
        <taxon>Curculionidae</taxon>
        <taxon>Dryophthorinae</taxon>
        <taxon>Rhynchophorus</taxon>
    </lineage>
</organism>
<feature type="compositionally biased region" description="Basic and acidic residues" evidence="2">
    <location>
        <begin position="1223"/>
        <end position="1232"/>
    </location>
</feature>
<feature type="compositionally biased region" description="Basic and acidic residues" evidence="2">
    <location>
        <begin position="313"/>
        <end position="325"/>
    </location>
</feature>
<dbReference type="EMBL" id="JAACXV010000406">
    <property type="protein sequence ID" value="KAF7278123.1"/>
    <property type="molecule type" value="Genomic_DNA"/>
</dbReference>
<keyword evidence="4" id="KW-1185">Reference proteome</keyword>
<feature type="region of interest" description="Disordered" evidence="2">
    <location>
        <begin position="313"/>
        <end position="462"/>
    </location>
</feature>
<proteinExistence type="predicted"/>
<dbReference type="OrthoDB" id="6768322at2759"/>
<feature type="compositionally biased region" description="Basic and acidic residues" evidence="2">
    <location>
        <begin position="349"/>
        <end position="398"/>
    </location>
</feature>
<feature type="compositionally biased region" description="Basic and acidic residues" evidence="2">
    <location>
        <begin position="423"/>
        <end position="458"/>
    </location>
</feature>
<evidence type="ECO:0000256" key="2">
    <source>
        <dbReference type="SAM" id="MobiDB-lite"/>
    </source>
</evidence>
<keyword evidence="1" id="KW-0175">Coiled coil</keyword>
<protein>
    <submittedName>
        <fullName evidence="3">Uncharacterized protein</fullName>
    </submittedName>
</protein>
<accession>A0A834IHS0</accession>
<feature type="region of interest" description="Disordered" evidence="2">
    <location>
        <begin position="817"/>
        <end position="839"/>
    </location>
</feature>
<name>A0A834IHS0_RHYFE</name>
<dbReference type="Proteomes" id="UP000625711">
    <property type="component" value="Unassembled WGS sequence"/>
</dbReference>
<comment type="caution">
    <text evidence="3">The sequence shown here is derived from an EMBL/GenBank/DDBJ whole genome shotgun (WGS) entry which is preliminary data.</text>
</comment>
<feature type="coiled-coil region" evidence="1">
    <location>
        <begin position="1103"/>
        <end position="1130"/>
    </location>
</feature>
<sequence>MHHSHQKDFVSSSSEIEKKVRSLRKSQRNVELEEWVEIASDKLDPIMEMLLDNPNNYDQYLSLEQYEEAIDAAGVIKQIIKTLEFSNIKTNVKYLDFELERYNVNVNENDRIFVDTIMLIQLIDLYNVLADIKIIMKEMTSTTGVNTIVQTESLYSIQDEHQTDPNKIILSLKEPLADDGSSLIDSLQREYFVFPSITDVNARDGKAENQTDKINDLYNANKVVIKCIYNLQEVSKYLGLERKDVSTVCSMMQVGGEERRRESSDKCSCADCLGSKENGHECDDDKIIICIKGRSQDEGDVKIVIRQCPECKKNEDKTDSSKKADALPVKSSASISRTKTSDSRSASSSDKRSSIEKEPKPEKRLSTESEKSRRVSAEKSKSVSIIEDKSDVSHHELEPGETSESEQDDEAKNESEPEDDIVDPEKSKESILSKKESDSEKKLSKKDEGPEDQQDPRLPKYSNINMFQTTNLCLETDTGQELVISLRVTPKDFEEKKLSLRDIFSEEDSFKKDQKEPAPDAAYFLEEHVIPLERTKVCSSLDFDVSVADSKIREQGIKNKNPKIVVKLNDFGIDNLLRACRPAKCCRKSILNEKMKKSLPYPASLRSLPLDDSDINVINESLQMSLQKVKNSTNLKKDYILKDLAHVNQIHTVMYFYVEHCKTENLPKSTSKQNFNYYINLVRDVGTTQPKSSAPLEQNSTKENRKCLDVGIVEVVTPNRWTEHKYTSYEDRPILTRHNIMERANLFSCKSDSKNKSIDVQKDKKKKQKQYSKIPVLQKKTGKRSMDLEADVYDISLSSLPREDILDLSQQTTNIPLLKSDLPKPKPMENKLSQSPKPQELLTRSMGTSRYSMISAPGTIKKHRKKKTEYCSNRSKSETSLKTVSSSTRYRTGHKYKAGWPRRKSKLFKEDIFKGEYFIKKFFDHISGFLYDMIMERLLNDSRLEDFSRSRNHHVQASKASESFSGGYDDANLKKLHMKPSAHHLKAKMSQSCFFYALNGGNSRFLLANLAIQTSKVFSTNRYSQTSQTFVAYHVQGDMDRSFRKNKLFSKQYPDGELNGIRTSCDQFENFIVVFKSTQSLTSEREFPCSKSANSLVSGRNVEESLSSSLLKLKETLERYEQVKKEMTQEGIQEGGLSAIEYFVYQMCACNKFQKKPSVFKRILSKTKGLLSSVDLDFCKKFQKPSFPSGKEYCRLCGCRISKCDFKDTDQKPRSSCSCPSDNKLRPPKKESQSFCQNMTQSKKSKSLSKVTSRSLSKLGSCIKHSLSNISNKKPSLQSCNCSTSPKIKKIKSSVKSQTFCIPKDVSIQICKSDFAKDTSTQKCDCKKCTNYAEDGTCCCSHCAGCLDKYCDIKPENNDVSTSCKCSKALVRSEKQKDHKDDGKDVIVMEALSDQSANDALIVERSDVNESSPESSTIYYLLGPQALCPDMRMGNDNPFCQYLLNIPSMTR</sequence>
<evidence type="ECO:0000313" key="4">
    <source>
        <dbReference type="Proteomes" id="UP000625711"/>
    </source>
</evidence>
<reference evidence="3" key="1">
    <citation type="submission" date="2020-08" db="EMBL/GenBank/DDBJ databases">
        <title>Genome sequencing and assembly of the red palm weevil Rhynchophorus ferrugineus.</title>
        <authorList>
            <person name="Dias G.B."/>
            <person name="Bergman C.M."/>
            <person name="Manee M."/>
        </authorList>
    </citation>
    <scope>NUCLEOTIDE SEQUENCE</scope>
    <source>
        <strain evidence="3">AA-2017</strain>
        <tissue evidence="3">Whole larva</tissue>
    </source>
</reference>
<evidence type="ECO:0000313" key="3">
    <source>
        <dbReference type="EMBL" id="KAF7278123.1"/>
    </source>
</evidence>
<feature type="compositionally biased region" description="Acidic residues" evidence="2">
    <location>
        <begin position="399"/>
        <end position="409"/>
    </location>
</feature>